<dbReference type="PANTHER" id="PTHR46111:SF1">
    <property type="entry name" value="RIBOSOMAL RNA SMALL SUBUNIT METHYLTRANSFERASE I"/>
    <property type="match status" value="1"/>
</dbReference>
<dbReference type="EC" id="2.1.1.198" evidence="6"/>
<comment type="function">
    <text evidence="6">Catalyzes the 2'-O-methylation of the ribose of cytidine 1402 (C1402) in 16S rRNA.</text>
</comment>
<comment type="catalytic activity">
    <reaction evidence="6">
        <text>cytidine(1402) in 16S rRNA + S-adenosyl-L-methionine = 2'-O-methylcytidine(1402) in 16S rRNA + S-adenosyl-L-homocysteine + H(+)</text>
        <dbReference type="Rhea" id="RHEA:42924"/>
        <dbReference type="Rhea" id="RHEA-COMP:10285"/>
        <dbReference type="Rhea" id="RHEA-COMP:10286"/>
        <dbReference type="ChEBI" id="CHEBI:15378"/>
        <dbReference type="ChEBI" id="CHEBI:57856"/>
        <dbReference type="ChEBI" id="CHEBI:59789"/>
        <dbReference type="ChEBI" id="CHEBI:74495"/>
        <dbReference type="ChEBI" id="CHEBI:82748"/>
        <dbReference type="EC" id="2.1.1.198"/>
    </reaction>
</comment>
<evidence type="ECO:0000256" key="4">
    <source>
        <dbReference type="ARBA" id="ARBA00022679"/>
    </source>
</evidence>
<dbReference type="Proteomes" id="UP000230767">
    <property type="component" value="Unassembled WGS sequence"/>
</dbReference>
<evidence type="ECO:0000256" key="6">
    <source>
        <dbReference type="HAMAP-Rule" id="MF_01877"/>
    </source>
</evidence>
<evidence type="ECO:0000256" key="1">
    <source>
        <dbReference type="ARBA" id="ARBA00022490"/>
    </source>
</evidence>
<dbReference type="Gene3D" id="3.30.950.10">
    <property type="entry name" value="Methyltransferase, Cobalt-precorrin-4 Transmethylase, Domain 2"/>
    <property type="match status" value="1"/>
</dbReference>
<dbReference type="Pfam" id="PF00590">
    <property type="entry name" value="TP_methylase"/>
    <property type="match status" value="1"/>
</dbReference>
<accession>A0A2M7R6D1</accession>
<dbReference type="PROSITE" id="PS01296">
    <property type="entry name" value="RSMI"/>
    <property type="match status" value="1"/>
</dbReference>
<dbReference type="InterPro" id="IPR000878">
    <property type="entry name" value="4pyrrol_Mease"/>
</dbReference>
<proteinExistence type="inferred from homology"/>
<evidence type="ECO:0000256" key="2">
    <source>
        <dbReference type="ARBA" id="ARBA00022552"/>
    </source>
</evidence>
<evidence type="ECO:0000313" key="8">
    <source>
        <dbReference type="EMBL" id="PIY89163.1"/>
    </source>
</evidence>
<dbReference type="InterPro" id="IPR014777">
    <property type="entry name" value="4pyrrole_Mease_sub1"/>
</dbReference>
<protein>
    <recommendedName>
        <fullName evidence="6">Ribosomal RNA small subunit methyltransferase I</fullName>
        <ecNumber evidence="6">2.1.1.198</ecNumber>
    </recommendedName>
    <alternativeName>
        <fullName evidence="6">16S rRNA 2'-O-ribose C1402 methyltransferase</fullName>
    </alternativeName>
    <alternativeName>
        <fullName evidence="6">rRNA (cytidine-2'-O-)-methyltransferase RsmI</fullName>
    </alternativeName>
</protein>
<keyword evidence="4 6" id="KW-0808">Transferase</keyword>
<keyword evidence="1 6" id="KW-0963">Cytoplasm</keyword>
<dbReference type="CDD" id="cd11648">
    <property type="entry name" value="RsmI"/>
    <property type="match status" value="1"/>
</dbReference>
<keyword evidence="2 6" id="KW-0698">rRNA processing</keyword>
<dbReference type="InterPro" id="IPR035996">
    <property type="entry name" value="4pyrrol_Methylase_sf"/>
</dbReference>
<name>A0A2M7R6D1_9BACT</name>
<reference evidence="9" key="1">
    <citation type="submission" date="2017-09" db="EMBL/GenBank/DDBJ databases">
        <title>Depth-based differentiation of microbial function through sediment-hosted aquifers and enrichment of novel symbionts in the deep terrestrial subsurface.</title>
        <authorList>
            <person name="Probst A.J."/>
            <person name="Ladd B."/>
            <person name="Jarett J.K."/>
            <person name="Geller-Mcgrath D.E."/>
            <person name="Sieber C.M.K."/>
            <person name="Emerson J.B."/>
            <person name="Anantharaman K."/>
            <person name="Thomas B.C."/>
            <person name="Malmstrom R."/>
            <person name="Stieglmeier M."/>
            <person name="Klingl A."/>
            <person name="Woyke T."/>
            <person name="Ryan C.M."/>
            <person name="Banfield J.F."/>
        </authorList>
    </citation>
    <scope>NUCLEOTIDE SEQUENCE [LARGE SCALE GENOMIC DNA]</scope>
</reference>
<dbReference type="InterPro" id="IPR014776">
    <property type="entry name" value="4pyrrole_Mease_sub2"/>
</dbReference>
<dbReference type="InterPro" id="IPR008189">
    <property type="entry name" value="rRNA_ssu_MeTfrase_I"/>
</dbReference>
<comment type="caution">
    <text evidence="8">The sequence shown here is derived from an EMBL/GenBank/DDBJ whole genome shotgun (WGS) entry which is preliminary data.</text>
</comment>
<dbReference type="GO" id="GO:0005737">
    <property type="term" value="C:cytoplasm"/>
    <property type="evidence" value="ECO:0007669"/>
    <property type="project" value="UniProtKB-SubCell"/>
</dbReference>
<dbReference type="AlphaFoldDB" id="A0A2M7R6D1"/>
<evidence type="ECO:0000256" key="3">
    <source>
        <dbReference type="ARBA" id="ARBA00022603"/>
    </source>
</evidence>
<evidence type="ECO:0000256" key="5">
    <source>
        <dbReference type="ARBA" id="ARBA00022691"/>
    </source>
</evidence>
<dbReference type="InterPro" id="IPR018063">
    <property type="entry name" value="SAM_MeTrfase_RsmI_CS"/>
</dbReference>
<evidence type="ECO:0000259" key="7">
    <source>
        <dbReference type="Pfam" id="PF00590"/>
    </source>
</evidence>
<dbReference type="PANTHER" id="PTHR46111">
    <property type="entry name" value="RIBOSOMAL RNA SMALL SUBUNIT METHYLTRANSFERASE I"/>
    <property type="match status" value="1"/>
</dbReference>
<dbReference type="NCBIfam" id="TIGR00096">
    <property type="entry name" value="16S rRNA (cytidine(1402)-2'-O)-methyltransferase"/>
    <property type="match status" value="1"/>
</dbReference>
<organism evidence="8 9">
    <name type="scientific">Candidatus Nealsonbacteria bacterium CG_4_10_14_0_8_um_filter_37_14</name>
    <dbReference type="NCBI Taxonomy" id="1974684"/>
    <lineage>
        <taxon>Bacteria</taxon>
        <taxon>Candidatus Nealsoniibacteriota</taxon>
    </lineage>
</organism>
<dbReference type="Gene3D" id="3.40.1010.10">
    <property type="entry name" value="Cobalt-precorrin-4 Transmethylase, Domain 1"/>
    <property type="match status" value="1"/>
</dbReference>
<comment type="subcellular location">
    <subcellularLocation>
        <location evidence="6">Cytoplasm</location>
    </subcellularLocation>
</comment>
<dbReference type="SUPFAM" id="SSF53790">
    <property type="entry name" value="Tetrapyrrole methylase"/>
    <property type="match status" value="1"/>
</dbReference>
<keyword evidence="5 6" id="KW-0949">S-adenosyl-L-methionine</keyword>
<dbReference type="EMBL" id="PFLW01000044">
    <property type="protein sequence ID" value="PIY89163.1"/>
    <property type="molecule type" value="Genomic_DNA"/>
</dbReference>
<feature type="domain" description="Tetrapyrrole methylase" evidence="7">
    <location>
        <begin position="3"/>
        <end position="216"/>
    </location>
</feature>
<gene>
    <name evidence="6 8" type="primary">rsmI</name>
    <name evidence="8" type="ORF">COY73_01735</name>
</gene>
<dbReference type="GO" id="GO:0070677">
    <property type="term" value="F:rRNA (cytosine-2'-O-)-methyltransferase activity"/>
    <property type="evidence" value="ECO:0007669"/>
    <property type="project" value="UniProtKB-UniRule"/>
</dbReference>
<evidence type="ECO:0000313" key="9">
    <source>
        <dbReference type="Proteomes" id="UP000230767"/>
    </source>
</evidence>
<dbReference type="FunFam" id="3.40.1010.10:FF:000007">
    <property type="entry name" value="Ribosomal RNA small subunit methyltransferase I"/>
    <property type="match status" value="1"/>
</dbReference>
<keyword evidence="3 6" id="KW-0489">Methyltransferase</keyword>
<comment type="similarity">
    <text evidence="6">Belongs to the methyltransferase superfamily. RsmI family.</text>
</comment>
<dbReference type="HAMAP" id="MF_01877">
    <property type="entry name" value="16SrRNA_methyltr_I"/>
    <property type="match status" value="1"/>
</dbReference>
<sequence>MATLFIVATPIGNLKDISLRALEVLKEVDLILCEDTRVTQKLLNRYGIKTPTLSYHQHSKLKKIDYILDLLKQGKNLALVSDAGTPGISDPGNKLINKIAEFAGVEPLQIKIVPIPGPSAVTTAASISGFPMDRFLFLGFPPAKKKRKRFFEELSRQLAELKCPVIFYESPYRILKTLNELNSLYTKYNIQNTDIVVCRELTKKFETIYRGKIEKVIKEIEKDKIKGEFVVIVEGKH</sequence>
<dbReference type="PIRSF" id="PIRSF005917">
    <property type="entry name" value="MTase_YraL"/>
    <property type="match status" value="1"/>
</dbReference>
<dbReference type="FunFam" id="3.30.950.10:FF:000002">
    <property type="entry name" value="Ribosomal RNA small subunit methyltransferase I"/>
    <property type="match status" value="1"/>
</dbReference>